<feature type="domain" description="Solute-binding protein family 3/N-terminal" evidence="2">
    <location>
        <begin position="27"/>
        <end position="196"/>
    </location>
</feature>
<feature type="chain" id="PRO_5046382658" description="Solute-binding protein family 3/N-terminal domain-containing protein" evidence="1">
    <location>
        <begin position="19"/>
        <end position="236"/>
    </location>
</feature>
<keyword evidence="4" id="KW-1185">Reference proteome</keyword>
<comment type="caution">
    <text evidence="3">The sequence shown here is derived from an EMBL/GenBank/DDBJ whole genome shotgun (WGS) entry which is preliminary data.</text>
</comment>
<dbReference type="InterPro" id="IPR001638">
    <property type="entry name" value="Solute-binding_3/MltF_N"/>
</dbReference>
<dbReference type="SUPFAM" id="SSF53850">
    <property type="entry name" value="Periplasmic binding protein-like II"/>
    <property type="match status" value="1"/>
</dbReference>
<proteinExistence type="predicted"/>
<dbReference type="Gene3D" id="3.40.190.10">
    <property type="entry name" value="Periplasmic binding protein-like II"/>
    <property type="match status" value="2"/>
</dbReference>
<evidence type="ECO:0000259" key="2">
    <source>
        <dbReference type="Pfam" id="PF00497"/>
    </source>
</evidence>
<evidence type="ECO:0000313" key="3">
    <source>
        <dbReference type="EMBL" id="GLX77116.1"/>
    </source>
</evidence>
<protein>
    <recommendedName>
        <fullName evidence="2">Solute-binding protein family 3/N-terminal domain-containing protein</fullName>
    </recommendedName>
</protein>
<dbReference type="PANTHER" id="PTHR38834">
    <property type="entry name" value="PERIPLASMIC SUBSTRATE BINDING PROTEIN FAMILY 3"/>
    <property type="match status" value="1"/>
</dbReference>
<dbReference type="Pfam" id="PF00497">
    <property type="entry name" value="SBP_bac_3"/>
    <property type="match status" value="1"/>
</dbReference>
<organism evidence="3 4">
    <name type="scientific">Thalassotalea insulae</name>
    <dbReference type="NCBI Taxonomy" id="2056778"/>
    <lineage>
        <taxon>Bacteria</taxon>
        <taxon>Pseudomonadati</taxon>
        <taxon>Pseudomonadota</taxon>
        <taxon>Gammaproteobacteria</taxon>
        <taxon>Alteromonadales</taxon>
        <taxon>Colwelliaceae</taxon>
        <taxon>Thalassotalea</taxon>
    </lineage>
</organism>
<accession>A0ABQ6GR14</accession>
<dbReference type="Proteomes" id="UP001157186">
    <property type="component" value="Unassembled WGS sequence"/>
</dbReference>
<keyword evidence="1" id="KW-0732">Signal</keyword>
<gene>
    <name evidence="3" type="ORF">tinsulaeT_04560</name>
</gene>
<name>A0ABQ6GR14_9GAMM</name>
<dbReference type="PANTHER" id="PTHR38834:SF3">
    <property type="entry name" value="SOLUTE-BINDING PROTEIN FAMILY 3_N-TERMINAL DOMAIN-CONTAINING PROTEIN"/>
    <property type="match status" value="1"/>
</dbReference>
<evidence type="ECO:0000256" key="1">
    <source>
        <dbReference type="SAM" id="SignalP"/>
    </source>
</evidence>
<evidence type="ECO:0000313" key="4">
    <source>
        <dbReference type="Proteomes" id="UP001157186"/>
    </source>
</evidence>
<reference evidence="3 4" key="1">
    <citation type="submission" date="2023-03" db="EMBL/GenBank/DDBJ databases">
        <title>Draft genome sequence of Thalassotalea insulae KCTC 62186T.</title>
        <authorList>
            <person name="Sawabe T."/>
        </authorList>
    </citation>
    <scope>NUCLEOTIDE SEQUENCE [LARGE SCALE GENOMIC DNA]</scope>
    <source>
        <strain evidence="3 4">KCTC 62186</strain>
    </source>
</reference>
<feature type="signal peptide" evidence="1">
    <location>
        <begin position="1"/>
        <end position="18"/>
    </location>
</feature>
<dbReference type="EMBL" id="BSST01000001">
    <property type="protein sequence ID" value="GLX77116.1"/>
    <property type="molecule type" value="Genomic_DNA"/>
</dbReference>
<dbReference type="RefSeq" id="WP_284242949.1">
    <property type="nucleotide sequence ID" value="NZ_BSST01000001.1"/>
</dbReference>
<sequence>MKKSLLLLCSLVAFFVNAQTEVNLVTELYPPFQQMNKRGEVTGVATNLVKKLFNQAGLTPNITVYPWARALREFRRSPNTLLFSMLQLPSRAKQYKWLVPLCTITMSFYHHANRNDITINKLIDVKNYRIGVERAQGNKEYLIAQGFEDNLIEVNNNEQLRKMMLFDRIDLVLISDAYATTIAKTDDIKLSKAFTVNSLEQQLYLVGNQALSKTIEQNILNAYQLLSKNNQFQCHY</sequence>